<evidence type="ECO:0000259" key="9">
    <source>
        <dbReference type="Pfam" id="PF01583"/>
    </source>
</evidence>
<evidence type="ECO:0000256" key="5">
    <source>
        <dbReference type="ARBA" id="ARBA00022741"/>
    </source>
</evidence>
<evidence type="ECO:0000256" key="8">
    <source>
        <dbReference type="RuleBase" id="RU004347"/>
    </source>
</evidence>
<reference evidence="10 11" key="1">
    <citation type="submission" date="2021-02" db="EMBL/GenBank/DDBJ databases">
        <authorList>
            <person name="Lee D.-H."/>
        </authorList>
    </citation>
    <scope>NUCLEOTIDE SEQUENCE [LARGE SCALE GENOMIC DNA]</scope>
    <source>
        <strain evidence="10 11">UL073</strain>
    </source>
</reference>
<protein>
    <recommendedName>
        <fullName evidence="3 7">Adenylyl-sulfate kinase</fullName>
        <ecNumber evidence="3 7">2.7.1.25</ecNumber>
    </recommendedName>
    <alternativeName>
        <fullName evidence="7">APS kinase</fullName>
    </alternativeName>
    <alternativeName>
        <fullName evidence="7">ATP adenosine-5'-phosphosulfate 3'-phosphotransferase</fullName>
    </alternativeName>
    <alternativeName>
        <fullName evidence="7">Adenosine-5'-phosphosulfate kinase</fullName>
    </alternativeName>
</protein>
<dbReference type="InterPro" id="IPR027417">
    <property type="entry name" value="P-loop_NTPase"/>
</dbReference>
<comment type="function">
    <text evidence="7 8">Catalyzes the synthesis of activated sulfate.</text>
</comment>
<keyword evidence="11" id="KW-1185">Reference proteome</keyword>
<dbReference type="HAMAP" id="MF_00065">
    <property type="entry name" value="Adenylyl_sulf_kinase"/>
    <property type="match status" value="1"/>
</dbReference>
<evidence type="ECO:0000256" key="4">
    <source>
        <dbReference type="ARBA" id="ARBA00022679"/>
    </source>
</evidence>
<dbReference type="Gene3D" id="3.40.50.300">
    <property type="entry name" value="P-loop containing nucleotide triphosphate hydrolases"/>
    <property type="match status" value="1"/>
</dbReference>
<keyword evidence="4 7" id="KW-0808">Transferase</keyword>
<dbReference type="CDD" id="cd02027">
    <property type="entry name" value="APSK"/>
    <property type="match status" value="1"/>
</dbReference>
<keyword evidence="6 7" id="KW-0067">ATP-binding</keyword>
<dbReference type="EC" id="2.7.1.25" evidence="3 7"/>
<dbReference type="InterPro" id="IPR002891">
    <property type="entry name" value="APS"/>
</dbReference>
<organism evidence="10 11">
    <name type="scientific">Zestomonas insulae</name>
    <dbReference type="NCBI Taxonomy" id="2809017"/>
    <lineage>
        <taxon>Bacteria</taxon>
        <taxon>Pseudomonadati</taxon>
        <taxon>Pseudomonadota</taxon>
        <taxon>Gammaproteobacteria</taxon>
        <taxon>Pseudomonadales</taxon>
        <taxon>Pseudomonadaceae</taxon>
        <taxon>Zestomonas</taxon>
    </lineage>
</organism>
<sequence length="188" mass="20779">MRAAAAQQVPVCIWFTGLSGSGKSTLANALELELFRRGRRTMLLDGDNVRHGLCRDLGMDDDARHENIRRVAEVAKLMTDAGLIVISAFISPFVRDRQIARELFIAGRFIEVYVETPLEVCVQRDPKQLYAKALRGEIKNFTGIDSSYEPPLAPEMRIDTSRMGLEEAVANLCAALERVGSLGESLAV</sequence>
<evidence type="ECO:0000313" key="10">
    <source>
        <dbReference type="EMBL" id="MBM7061187.1"/>
    </source>
</evidence>
<feature type="active site" description="Phosphoserine intermediate" evidence="7">
    <location>
        <position position="91"/>
    </location>
</feature>
<keyword evidence="5 7" id="KW-0547">Nucleotide-binding</keyword>
<evidence type="ECO:0000313" key="11">
    <source>
        <dbReference type="Proteomes" id="UP000717995"/>
    </source>
</evidence>
<comment type="pathway">
    <text evidence="2 7 8">Sulfur metabolism; hydrogen sulfide biosynthesis; sulfite from sulfate: step 2/3.</text>
</comment>
<evidence type="ECO:0000256" key="2">
    <source>
        <dbReference type="ARBA" id="ARBA00004806"/>
    </source>
</evidence>
<evidence type="ECO:0000256" key="6">
    <source>
        <dbReference type="ARBA" id="ARBA00022840"/>
    </source>
</evidence>
<keyword evidence="7 8" id="KW-0418">Kinase</keyword>
<feature type="binding site" evidence="7">
    <location>
        <begin position="17"/>
        <end position="24"/>
    </location>
    <ligand>
        <name>ATP</name>
        <dbReference type="ChEBI" id="CHEBI:30616"/>
    </ligand>
</feature>
<evidence type="ECO:0000256" key="1">
    <source>
        <dbReference type="ARBA" id="ARBA00001823"/>
    </source>
</evidence>
<accession>A0ABS2IDZ1</accession>
<comment type="caution">
    <text evidence="10">The sequence shown here is derived from an EMBL/GenBank/DDBJ whole genome shotgun (WGS) entry which is preliminary data.</text>
</comment>
<dbReference type="PANTHER" id="PTHR42700">
    <property type="entry name" value="SULFATE ADENYLYLTRANSFERASE"/>
    <property type="match status" value="1"/>
</dbReference>
<evidence type="ECO:0000256" key="7">
    <source>
        <dbReference type="HAMAP-Rule" id="MF_00065"/>
    </source>
</evidence>
<dbReference type="InterPro" id="IPR050512">
    <property type="entry name" value="Sulf_AdTrans/APS_kinase"/>
</dbReference>
<keyword evidence="7" id="KW-0597">Phosphoprotein</keyword>
<comment type="similarity">
    <text evidence="7 8">Belongs to the APS kinase family.</text>
</comment>
<dbReference type="PANTHER" id="PTHR42700:SF3">
    <property type="entry name" value="BIFUNCTIONAL SAT_APS KINASE-RELATED"/>
    <property type="match status" value="1"/>
</dbReference>
<name>A0ABS2IDZ1_9GAMM</name>
<dbReference type="Pfam" id="PF01583">
    <property type="entry name" value="APS_kinase"/>
    <property type="match status" value="1"/>
</dbReference>
<dbReference type="NCBIfam" id="NF003013">
    <property type="entry name" value="PRK03846.1"/>
    <property type="match status" value="1"/>
</dbReference>
<feature type="domain" description="APS kinase" evidence="9">
    <location>
        <begin position="10"/>
        <end position="159"/>
    </location>
</feature>
<dbReference type="GO" id="GO:0004020">
    <property type="term" value="F:adenylylsulfate kinase activity"/>
    <property type="evidence" value="ECO:0007669"/>
    <property type="project" value="UniProtKB-EC"/>
</dbReference>
<dbReference type="Proteomes" id="UP000717995">
    <property type="component" value="Unassembled WGS sequence"/>
</dbReference>
<dbReference type="InterPro" id="IPR059117">
    <property type="entry name" value="APS_kinase_dom"/>
</dbReference>
<dbReference type="EMBL" id="JAFEUP010000003">
    <property type="protein sequence ID" value="MBM7061187.1"/>
    <property type="molecule type" value="Genomic_DNA"/>
</dbReference>
<dbReference type="SUPFAM" id="SSF52540">
    <property type="entry name" value="P-loop containing nucleoside triphosphate hydrolases"/>
    <property type="match status" value="1"/>
</dbReference>
<gene>
    <name evidence="7 10" type="primary">cysC</name>
    <name evidence="10" type="ORF">JQX08_10755</name>
</gene>
<proteinExistence type="inferred from homology"/>
<evidence type="ECO:0000256" key="3">
    <source>
        <dbReference type="ARBA" id="ARBA00012121"/>
    </source>
</evidence>
<dbReference type="NCBIfam" id="TIGR00455">
    <property type="entry name" value="apsK"/>
    <property type="match status" value="1"/>
</dbReference>
<comment type="catalytic activity">
    <reaction evidence="1 7 8">
        <text>adenosine 5'-phosphosulfate + ATP = 3'-phosphoadenylyl sulfate + ADP + H(+)</text>
        <dbReference type="Rhea" id="RHEA:24152"/>
        <dbReference type="ChEBI" id="CHEBI:15378"/>
        <dbReference type="ChEBI" id="CHEBI:30616"/>
        <dbReference type="ChEBI" id="CHEBI:58243"/>
        <dbReference type="ChEBI" id="CHEBI:58339"/>
        <dbReference type="ChEBI" id="CHEBI:456216"/>
        <dbReference type="EC" id="2.7.1.25"/>
    </reaction>
</comment>